<dbReference type="Pfam" id="PF00043">
    <property type="entry name" value="GST_C"/>
    <property type="match status" value="1"/>
</dbReference>
<dbReference type="SFLD" id="SFLDG00358">
    <property type="entry name" value="Main_(cytGST)"/>
    <property type="match status" value="1"/>
</dbReference>
<dbReference type="AlphaFoldDB" id="A0A4U0X7Q9"/>
<dbReference type="InterPro" id="IPR036249">
    <property type="entry name" value="Thioredoxin-like_sf"/>
</dbReference>
<dbReference type="InterPro" id="IPR036282">
    <property type="entry name" value="Glutathione-S-Trfase_C_sf"/>
</dbReference>
<dbReference type="InterPro" id="IPR004045">
    <property type="entry name" value="Glutathione_S-Trfase_N"/>
</dbReference>
<dbReference type="PROSITE" id="PS50404">
    <property type="entry name" value="GST_NTER"/>
    <property type="match status" value="1"/>
</dbReference>
<feature type="domain" description="GST C-terminal" evidence="2">
    <location>
        <begin position="92"/>
        <end position="226"/>
    </location>
</feature>
<dbReference type="Gene3D" id="3.40.30.10">
    <property type="entry name" value="Glutaredoxin"/>
    <property type="match status" value="1"/>
</dbReference>
<dbReference type="Pfam" id="PF13417">
    <property type="entry name" value="GST_N_3"/>
    <property type="match status" value="1"/>
</dbReference>
<dbReference type="InterPro" id="IPR050983">
    <property type="entry name" value="GST_Omega/HSP26"/>
</dbReference>
<gene>
    <name evidence="3" type="ORF">B0A55_08213</name>
</gene>
<dbReference type="CDD" id="cd00570">
    <property type="entry name" value="GST_N_family"/>
    <property type="match status" value="1"/>
</dbReference>
<proteinExistence type="predicted"/>
<dbReference type="SFLD" id="SFLDS00019">
    <property type="entry name" value="Glutathione_Transferase_(cytos"/>
    <property type="match status" value="1"/>
</dbReference>
<dbReference type="CDD" id="cd00299">
    <property type="entry name" value="GST_C_family"/>
    <property type="match status" value="1"/>
</dbReference>
<organism evidence="3 4">
    <name type="scientific">Friedmanniomyces simplex</name>
    <dbReference type="NCBI Taxonomy" id="329884"/>
    <lineage>
        <taxon>Eukaryota</taxon>
        <taxon>Fungi</taxon>
        <taxon>Dikarya</taxon>
        <taxon>Ascomycota</taxon>
        <taxon>Pezizomycotina</taxon>
        <taxon>Dothideomycetes</taxon>
        <taxon>Dothideomycetidae</taxon>
        <taxon>Mycosphaerellales</taxon>
        <taxon>Teratosphaeriaceae</taxon>
        <taxon>Friedmanniomyces</taxon>
    </lineage>
</organism>
<dbReference type="SUPFAM" id="SSF52833">
    <property type="entry name" value="Thioredoxin-like"/>
    <property type="match status" value="1"/>
</dbReference>
<name>A0A4U0X7Q9_9PEZI</name>
<dbReference type="InterPro" id="IPR010987">
    <property type="entry name" value="Glutathione-S-Trfase_C-like"/>
</dbReference>
<feature type="domain" description="GST N-terminal" evidence="1">
    <location>
        <begin position="5"/>
        <end position="86"/>
    </location>
</feature>
<dbReference type="STRING" id="329884.A0A4U0X7Q9"/>
<sequence length="270" mass="30496">MSSEAKLLLWDHSTSSYAQKIRIALREKSIPFTSKRPEGLGSGGPVPDLEDANPRLEVPALEDGDFKIFDSTVILAYLEEKYPDTPPLLPKDPRERATARMIEEICDTVYEATNWGYSEIVWSQRATGELAEKLTAQVKYQTGVIQTWLADKLGEKEYFNGSTFGYADLCVAPILNRSVFYGFGPAEGTPLQRWHARIKDRPSVKPTFAEMEEGAKMMATTMKKAFTEGPNKRQYRDHRLEWMVKSGGIDVVLEGLKRENIRFGWPPAAQ</sequence>
<dbReference type="GO" id="GO:0005737">
    <property type="term" value="C:cytoplasm"/>
    <property type="evidence" value="ECO:0007669"/>
    <property type="project" value="TreeGrafter"/>
</dbReference>
<evidence type="ECO:0000259" key="2">
    <source>
        <dbReference type="PROSITE" id="PS50405"/>
    </source>
</evidence>
<dbReference type="EMBL" id="NAJQ01000366">
    <property type="protein sequence ID" value="TKA71133.1"/>
    <property type="molecule type" value="Genomic_DNA"/>
</dbReference>
<dbReference type="OrthoDB" id="249703at2759"/>
<dbReference type="Proteomes" id="UP000309340">
    <property type="component" value="Unassembled WGS sequence"/>
</dbReference>
<protein>
    <recommendedName>
        <fullName evidence="5">GST N-terminal domain-containing protein</fullName>
    </recommendedName>
</protein>
<evidence type="ECO:0000259" key="1">
    <source>
        <dbReference type="PROSITE" id="PS50404"/>
    </source>
</evidence>
<reference evidence="3 4" key="1">
    <citation type="submission" date="2017-03" db="EMBL/GenBank/DDBJ databases">
        <title>Genomes of endolithic fungi from Antarctica.</title>
        <authorList>
            <person name="Coleine C."/>
            <person name="Masonjones S."/>
            <person name="Stajich J.E."/>
        </authorList>
    </citation>
    <scope>NUCLEOTIDE SEQUENCE [LARGE SCALE GENOMIC DNA]</scope>
    <source>
        <strain evidence="3 4">CCFEE 5184</strain>
    </source>
</reference>
<evidence type="ECO:0000313" key="4">
    <source>
        <dbReference type="Proteomes" id="UP000309340"/>
    </source>
</evidence>
<evidence type="ECO:0008006" key="5">
    <source>
        <dbReference type="Google" id="ProtNLM"/>
    </source>
</evidence>
<dbReference type="PANTHER" id="PTHR43968">
    <property type="match status" value="1"/>
</dbReference>
<dbReference type="PROSITE" id="PS50405">
    <property type="entry name" value="GST_CTER"/>
    <property type="match status" value="1"/>
</dbReference>
<dbReference type="InterPro" id="IPR004046">
    <property type="entry name" value="GST_C"/>
</dbReference>
<dbReference type="SUPFAM" id="SSF47616">
    <property type="entry name" value="GST C-terminal domain-like"/>
    <property type="match status" value="1"/>
</dbReference>
<evidence type="ECO:0000313" key="3">
    <source>
        <dbReference type="EMBL" id="TKA71133.1"/>
    </source>
</evidence>
<dbReference type="Gene3D" id="1.20.1050.10">
    <property type="match status" value="1"/>
</dbReference>
<comment type="caution">
    <text evidence="3">The sequence shown here is derived from an EMBL/GenBank/DDBJ whole genome shotgun (WGS) entry which is preliminary data.</text>
</comment>
<keyword evidence="4" id="KW-1185">Reference proteome</keyword>
<dbReference type="PANTHER" id="PTHR43968:SF6">
    <property type="entry name" value="GLUTATHIONE S-TRANSFERASE OMEGA"/>
    <property type="match status" value="1"/>
</dbReference>
<dbReference type="InterPro" id="IPR040079">
    <property type="entry name" value="Glutathione_S-Trfase"/>
</dbReference>
<accession>A0A4U0X7Q9</accession>